<sequence>MPATECRTTDISQQLKQLAGPDGRSWGFLYSTYIPEDAAADDQPQLKPSGLDASRLSQLLTTICKPASQFRAPAPQRKPAPPPAGGPSSSNHASQAYQPYQPQQAPAASAAAGGPGAGSWQQQGPGNAAAAAVGGHNHAAAAAGAGGAAGEGAAGGSYGSGFGAGAAAGAGGSSAAAAAAAAAAGGSSSGAYGFGFGPGAAAGAGSNFGGGGPGGGVGGGGAYGFGSSTAAGGMQGAAAGTGSSFGAAGGGGAYGFGGSAGAGMQGAAAGGDFGGPPVVREWDVGGLGGAAAHAPDPSLRAPAPGVSSVLPECRNVAGADPAVLRRWSARQAWTGELRQKMKEYFGNKSFRMHQEAIINAALAGEDVFVLMPTGGGKSLCYQLPALMANKHGLTDGLTIVVSPLVSLIQDQIYHLQQSGIPAEALSAQQDWQQQRAIIDGIVHGTAGTRLLYITPEKVARSDVLMRALNQLQQQHRLDRVVVDEAHCVSQWGHDFRPDYKGLAVFKQRFPDVPVMALTATATARVAEDVRLQLALPRCVTFQSSFNRANLRYKVVKKKGRKAAEDVEALLQGYAAANRGVVPCGIVYCLSRRETEELAAELRKMRQPNGRHLRVEHYHASLTAEQREEVQSAWSRDELQVIVATIAFGMGINKPDVRFVVHYSLPKSLEGLPKSLEGYHQETGRGGRDGASAECVLFYSYADALKGRHMIATSAQENGTAPQVVEANLDALNAMVSEISINICDDRHQRTGERHSSQQVMKANLDALNAMVNYAESSVECRRMLLMHHFGETSFGPEQCRQTCDVCQANKAADRKVEEADFTEAAKVLLGLISELNARTGRAHGATFILELFRGSPTARNRGLVAAFKLDTLSGFGAASKPPLSLPRGDQERLLRRLELLRLLRQETARQETFQSISSVIQVDQAKAWELQQGRMQVKMAAVPAKAGRGKAAAASSSKKRRKPAAAAAAAYDDDDDDDDVLLAQVAHEQDTADDIIDITGDDHGSRAAAAAAAARGGSVRPRATATGAAVGRSMPSIYGYPPAAAAAAAAGGGYEDEMIDDEDACMALMQHFEEQQQPHGHMDSSSSRVTPAGAPAQKQQQQRRRQSGKQPAGSSGKPPRGKTPGSAAGKARPAAAAAAAAAAVVAVCDEQRELGRDALIDLRGKLADWYKTPVDAIFSKKQLSKIAEAGAVGLEQLQDWMAEHSEHVSGIASVKWLKYGRFVVEVLRRAAEHYSAQLAGSIHAEAELSIDYEQLRQQCEAAAGAAAAPAGGRPQAQVDADWDDDWDTEQQQEQQLRQQDLQQQLQQQGPGLAAVAAGLPAAAAAGLPGVELVLLLVVVVVVVVVVEAC</sequence>
<keyword evidence="5" id="KW-0067">ATP-binding</keyword>
<evidence type="ECO:0000259" key="10">
    <source>
        <dbReference type="PROSITE" id="PS51192"/>
    </source>
</evidence>
<dbReference type="InterPro" id="IPR014001">
    <property type="entry name" value="Helicase_ATP-bd"/>
</dbReference>
<name>A0ABY8UMR0_TETOB</name>
<dbReference type="Pfam" id="PF00271">
    <property type="entry name" value="Helicase_C"/>
    <property type="match status" value="1"/>
</dbReference>
<gene>
    <name evidence="12" type="ORF">OEZ85_000976</name>
</gene>
<dbReference type="SUPFAM" id="SSF47819">
    <property type="entry name" value="HRDC-like"/>
    <property type="match status" value="1"/>
</dbReference>
<dbReference type="EC" id="5.6.2.4" evidence="7"/>
<dbReference type="InterPro" id="IPR010997">
    <property type="entry name" value="HRDC-like_sf"/>
</dbReference>
<dbReference type="InterPro" id="IPR018982">
    <property type="entry name" value="RQC_domain"/>
</dbReference>
<dbReference type="InterPro" id="IPR027417">
    <property type="entry name" value="P-loop_NTPase"/>
</dbReference>
<keyword evidence="9" id="KW-1133">Transmembrane helix</keyword>
<evidence type="ECO:0000313" key="12">
    <source>
        <dbReference type="EMBL" id="WIA22542.1"/>
    </source>
</evidence>
<feature type="region of interest" description="Disordered" evidence="8">
    <location>
        <begin position="946"/>
        <end position="973"/>
    </location>
</feature>
<evidence type="ECO:0000259" key="11">
    <source>
        <dbReference type="PROSITE" id="PS51194"/>
    </source>
</evidence>
<dbReference type="Pfam" id="PF16124">
    <property type="entry name" value="RecQ_Zn_bind"/>
    <property type="match status" value="1"/>
</dbReference>
<keyword evidence="9" id="KW-0472">Membrane</keyword>
<dbReference type="NCBIfam" id="TIGR00614">
    <property type="entry name" value="recQ_fam"/>
    <property type="match status" value="1"/>
</dbReference>
<dbReference type="Gene3D" id="1.10.10.10">
    <property type="entry name" value="Winged helix-like DNA-binding domain superfamily/Winged helix DNA-binding domain"/>
    <property type="match status" value="1"/>
</dbReference>
<comment type="catalytic activity">
    <reaction evidence="6">
        <text>Couples ATP hydrolysis with the unwinding of duplex DNA by translocating in the 3'-5' direction.</text>
        <dbReference type="EC" id="5.6.2.4"/>
    </reaction>
</comment>
<feature type="compositionally biased region" description="Pro residues" evidence="8">
    <location>
        <begin position="76"/>
        <end position="85"/>
    </location>
</feature>
<dbReference type="CDD" id="cd17920">
    <property type="entry name" value="DEXHc_RecQ"/>
    <property type="match status" value="1"/>
</dbReference>
<dbReference type="PANTHER" id="PTHR13710:SF156">
    <property type="entry name" value="ATP-DEPENDENT DNA HELICASE Q-LIKE 4B"/>
    <property type="match status" value="1"/>
</dbReference>
<dbReference type="EMBL" id="CP126222">
    <property type="protein sequence ID" value="WIA22542.1"/>
    <property type="molecule type" value="Genomic_DNA"/>
</dbReference>
<evidence type="ECO:0000256" key="6">
    <source>
        <dbReference type="ARBA" id="ARBA00034617"/>
    </source>
</evidence>
<dbReference type="PROSITE" id="PS51194">
    <property type="entry name" value="HELICASE_CTER"/>
    <property type="match status" value="1"/>
</dbReference>
<dbReference type="SUPFAM" id="SSF52540">
    <property type="entry name" value="P-loop containing nucleoside triphosphate hydrolases"/>
    <property type="match status" value="1"/>
</dbReference>
<organism evidence="12 13">
    <name type="scientific">Tetradesmus obliquus</name>
    <name type="common">Green alga</name>
    <name type="synonym">Acutodesmus obliquus</name>
    <dbReference type="NCBI Taxonomy" id="3088"/>
    <lineage>
        <taxon>Eukaryota</taxon>
        <taxon>Viridiplantae</taxon>
        <taxon>Chlorophyta</taxon>
        <taxon>core chlorophytes</taxon>
        <taxon>Chlorophyceae</taxon>
        <taxon>CS clade</taxon>
        <taxon>Sphaeropleales</taxon>
        <taxon>Scenedesmaceae</taxon>
        <taxon>Tetradesmus</taxon>
    </lineage>
</organism>
<evidence type="ECO:0000256" key="5">
    <source>
        <dbReference type="ARBA" id="ARBA00022840"/>
    </source>
</evidence>
<dbReference type="Gene3D" id="3.40.50.300">
    <property type="entry name" value="P-loop containing nucleotide triphosphate hydrolases"/>
    <property type="match status" value="2"/>
</dbReference>
<proteinExistence type="inferred from homology"/>
<feature type="domain" description="Helicase ATP-binding" evidence="10">
    <location>
        <begin position="358"/>
        <end position="539"/>
    </location>
</feature>
<feature type="domain" description="Helicase C-terminal" evidence="11">
    <location>
        <begin position="568"/>
        <end position="732"/>
    </location>
</feature>
<evidence type="ECO:0000256" key="9">
    <source>
        <dbReference type="SAM" id="Phobius"/>
    </source>
</evidence>
<dbReference type="InterPro" id="IPR011545">
    <property type="entry name" value="DEAD/DEAH_box_helicase_dom"/>
</dbReference>
<dbReference type="PANTHER" id="PTHR13710">
    <property type="entry name" value="DNA HELICASE RECQ FAMILY MEMBER"/>
    <property type="match status" value="1"/>
</dbReference>
<reference evidence="12 13" key="1">
    <citation type="submission" date="2023-05" db="EMBL/GenBank/DDBJ databases">
        <title>A 100% complete, gapless, phased diploid assembly of the Scenedesmus obliquus UTEX 3031 genome.</title>
        <authorList>
            <person name="Biondi T.C."/>
            <person name="Hanschen E.R."/>
            <person name="Kwon T."/>
            <person name="Eng W."/>
            <person name="Kruse C.P.S."/>
            <person name="Koehler S.I."/>
            <person name="Kunde Y."/>
            <person name="Gleasner C.D."/>
            <person name="You Mak K.T."/>
            <person name="Polle J."/>
            <person name="Hovde B.T."/>
            <person name="Starkenburg S.R."/>
        </authorList>
    </citation>
    <scope>NUCLEOTIDE SEQUENCE [LARGE SCALE GENOMIC DNA]</scope>
    <source>
        <strain evidence="12 13">DOE0152z</strain>
    </source>
</reference>
<feature type="region of interest" description="Disordered" evidence="8">
    <location>
        <begin position="1074"/>
        <end position="1131"/>
    </location>
</feature>
<keyword evidence="13" id="KW-1185">Reference proteome</keyword>
<evidence type="ECO:0000256" key="1">
    <source>
        <dbReference type="ARBA" id="ARBA00005446"/>
    </source>
</evidence>
<evidence type="ECO:0000256" key="4">
    <source>
        <dbReference type="ARBA" id="ARBA00022806"/>
    </source>
</evidence>
<feature type="transmembrane region" description="Helical" evidence="9">
    <location>
        <begin position="1325"/>
        <end position="1346"/>
    </location>
</feature>
<dbReference type="SMART" id="SM00490">
    <property type="entry name" value="HELICc"/>
    <property type="match status" value="1"/>
</dbReference>
<protein>
    <recommendedName>
        <fullName evidence="7">DNA 3'-5' helicase</fullName>
        <ecNumber evidence="7">5.6.2.4</ecNumber>
    </recommendedName>
</protein>
<accession>A0ABY8UMR0</accession>
<feature type="compositionally biased region" description="Low complexity" evidence="8">
    <location>
        <begin position="93"/>
        <end position="131"/>
    </location>
</feature>
<dbReference type="Pfam" id="PF00270">
    <property type="entry name" value="DEAD"/>
    <property type="match status" value="1"/>
</dbReference>
<feature type="region of interest" description="Disordered" evidence="8">
    <location>
        <begin position="1"/>
        <end position="23"/>
    </location>
</feature>
<evidence type="ECO:0000256" key="8">
    <source>
        <dbReference type="SAM" id="MobiDB-lite"/>
    </source>
</evidence>
<dbReference type="CDD" id="cd18794">
    <property type="entry name" value="SF2_C_RecQ"/>
    <property type="match status" value="1"/>
</dbReference>
<dbReference type="PROSITE" id="PS51192">
    <property type="entry name" value="HELICASE_ATP_BIND_1"/>
    <property type="match status" value="1"/>
</dbReference>
<comment type="similarity">
    <text evidence="1">Belongs to the helicase family. RecQ subfamily.</text>
</comment>
<keyword evidence="4" id="KW-0347">Helicase</keyword>
<dbReference type="InterPro" id="IPR036388">
    <property type="entry name" value="WH-like_DNA-bd_sf"/>
</dbReference>
<evidence type="ECO:0000313" key="13">
    <source>
        <dbReference type="Proteomes" id="UP001244341"/>
    </source>
</evidence>
<keyword evidence="9" id="KW-0812">Transmembrane</keyword>
<dbReference type="SMART" id="SM00487">
    <property type="entry name" value="DEXDc"/>
    <property type="match status" value="1"/>
</dbReference>
<evidence type="ECO:0000256" key="7">
    <source>
        <dbReference type="ARBA" id="ARBA00034808"/>
    </source>
</evidence>
<feature type="region of interest" description="Disordered" evidence="8">
    <location>
        <begin position="67"/>
        <end position="131"/>
    </location>
</feature>
<dbReference type="SMART" id="SM00956">
    <property type="entry name" value="RQC"/>
    <property type="match status" value="1"/>
</dbReference>
<dbReference type="InterPro" id="IPR032284">
    <property type="entry name" value="RecQ_Zn-bd"/>
</dbReference>
<evidence type="ECO:0000256" key="2">
    <source>
        <dbReference type="ARBA" id="ARBA00022741"/>
    </source>
</evidence>
<dbReference type="Proteomes" id="UP001244341">
    <property type="component" value="Chromosome 15b"/>
</dbReference>
<dbReference type="Pfam" id="PF09382">
    <property type="entry name" value="RQC"/>
    <property type="match status" value="1"/>
</dbReference>
<evidence type="ECO:0000256" key="3">
    <source>
        <dbReference type="ARBA" id="ARBA00022801"/>
    </source>
</evidence>
<keyword evidence="3" id="KW-0378">Hydrolase</keyword>
<dbReference type="InterPro" id="IPR001650">
    <property type="entry name" value="Helicase_C-like"/>
</dbReference>
<feature type="compositionally biased region" description="Low complexity" evidence="8">
    <location>
        <begin position="946"/>
        <end position="956"/>
    </location>
</feature>
<keyword evidence="2" id="KW-0547">Nucleotide-binding</keyword>
<feature type="compositionally biased region" description="Low complexity" evidence="8">
    <location>
        <begin position="1091"/>
        <end position="1100"/>
    </location>
</feature>
<dbReference type="InterPro" id="IPR004589">
    <property type="entry name" value="DNA_helicase_ATP-dep_RecQ"/>
</dbReference>